<dbReference type="GeneID" id="113696626"/>
<reference evidence="2" key="1">
    <citation type="journal article" date="2025" name="Foods">
        <title>Unveiling the Microbial Signatures of Arabica Coffee Cherries: Insights into Ripeness Specific Diversity, Functional Traits, and Implications for Quality and Safety.</title>
        <authorList>
            <consortium name="RefSeq"/>
            <person name="Tenea G.N."/>
            <person name="Cifuentes V."/>
            <person name="Reyes P."/>
            <person name="Cevallos-Vallejos M."/>
        </authorList>
    </citation>
    <scope>NUCLEOTIDE SEQUENCE [LARGE SCALE GENOMIC DNA]</scope>
</reference>
<name>A0A6P6T158_COFAR</name>
<organism evidence="2 3">
    <name type="scientific">Coffea arabica</name>
    <name type="common">Arabian coffee</name>
    <dbReference type="NCBI Taxonomy" id="13443"/>
    <lineage>
        <taxon>Eukaryota</taxon>
        <taxon>Viridiplantae</taxon>
        <taxon>Streptophyta</taxon>
        <taxon>Embryophyta</taxon>
        <taxon>Tracheophyta</taxon>
        <taxon>Spermatophyta</taxon>
        <taxon>Magnoliopsida</taxon>
        <taxon>eudicotyledons</taxon>
        <taxon>Gunneridae</taxon>
        <taxon>Pentapetalae</taxon>
        <taxon>asterids</taxon>
        <taxon>lamiids</taxon>
        <taxon>Gentianales</taxon>
        <taxon>Rubiaceae</taxon>
        <taxon>Ixoroideae</taxon>
        <taxon>Gardenieae complex</taxon>
        <taxon>Bertiereae - Coffeeae clade</taxon>
        <taxon>Coffeeae</taxon>
        <taxon>Coffea</taxon>
    </lineage>
</organism>
<protein>
    <submittedName>
        <fullName evidence="3">Uncharacterized protein</fullName>
    </submittedName>
</protein>
<sequence>MSSNNSLVIHLYWGGKIVYVGGSMLYDPPMPKKVMFLRERVGFDELVDRAYNIMNLDRNKYKISLIFRICLHYGVFGAMPLMDDNGVDGMYFLKANSGHATEIYIEVEELLSLGRYDTQTLQIANPHIDGGTSLCGKEPMNIGGTTSLFKSQLIQLDSGDAQPTRRGCRRGTGRQHIEMDRPSGSRQAKRMSIVEPRDLETNAATVFEPTTNTDVEFVDVDVDSEPEPDTDDSVDDDHNYDASEQRSKSGEGGITSYTLSLVHHVPLM</sequence>
<accession>A0A6P6T158</accession>
<evidence type="ECO:0000313" key="3">
    <source>
        <dbReference type="RefSeq" id="XP_027071815.1"/>
    </source>
</evidence>
<keyword evidence="2" id="KW-1185">Reference proteome</keyword>
<dbReference type="AlphaFoldDB" id="A0A6P6T158"/>
<dbReference type="RefSeq" id="XP_027071815.1">
    <property type="nucleotide sequence ID" value="XM_027216014.2"/>
</dbReference>
<feature type="compositionally biased region" description="Acidic residues" evidence="1">
    <location>
        <begin position="216"/>
        <end position="235"/>
    </location>
</feature>
<feature type="region of interest" description="Disordered" evidence="1">
    <location>
        <begin position="214"/>
        <end position="255"/>
    </location>
</feature>
<proteinExistence type="predicted"/>
<evidence type="ECO:0000313" key="2">
    <source>
        <dbReference type="Proteomes" id="UP001652660"/>
    </source>
</evidence>
<evidence type="ECO:0000256" key="1">
    <source>
        <dbReference type="SAM" id="MobiDB-lite"/>
    </source>
</evidence>
<dbReference type="Proteomes" id="UP001652660">
    <property type="component" value="Chromosome 6e"/>
</dbReference>
<reference evidence="3" key="2">
    <citation type="submission" date="2025-08" db="UniProtKB">
        <authorList>
            <consortium name="RefSeq"/>
        </authorList>
    </citation>
    <scope>IDENTIFICATION</scope>
    <source>
        <tissue evidence="3">Leaves</tissue>
    </source>
</reference>
<feature type="region of interest" description="Disordered" evidence="1">
    <location>
        <begin position="159"/>
        <end position="188"/>
    </location>
</feature>
<feature type="compositionally biased region" description="Basic and acidic residues" evidence="1">
    <location>
        <begin position="236"/>
        <end position="249"/>
    </location>
</feature>
<gene>
    <name evidence="3" type="primary">LOC113696626</name>
</gene>